<evidence type="ECO:0000256" key="3">
    <source>
        <dbReference type="ARBA" id="ARBA00009789"/>
    </source>
</evidence>
<reference evidence="8 9" key="1">
    <citation type="submission" date="2017-06" db="EMBL/GenBank/DDBJ databases">
        <title>Neisseria chenwenguii sp. nov., isolated from the intestinal contents of Tibetan Plateau Pika in Yushu, Qinghai Province, China.</title>
        <authorList>
            <person name="Zhang G."/>
        </authorList>
    </citation>
    <scope>NUCLEOTIDE SEQUENCE [LARGE SCALE GENOMIC DNA]</scope>
    <source>
        <strain evidence="8 9">10023</strain>
    </source>
</reference>
<evidence type="ECO:0000256" key="1">
    <source>
        <dbReference type="ARBA" id="ARBA00001282"/>
    </source>
</evidence>
<keyword evidence="4 7" id="KW-0808">Transferase</keyword>
<dbReference type="OrthoDB" id="9806837at2"/>
<dbReference type="Proteomes" id="UP000198238">
    <property type="component" value="Chromosome"/>
</dbReference>
<evidence type="ECO:0000256" key="2">
    <source>
        <dbReference type="ARBA" id="ARBA00004787"/>
    </source>
</evidence>
<dbReference type="UniPathway" id="UPA00056">
    <property type="reaction ID" value="UER00093"/>
</dbReference>
<organism evidence="8 9">
    <name type="scientific">Neisseria chenwenguii</name>
    <dbReference type="NCBI Taxonomy" id="1853278"/>
    <lineage>
        <taxon>Bacteria</taxon>
        <taxon>Pseudomonadati</taxon>
        <taxon>Pseudomonadota</taxon>
        <taxon>Betaproteobacteria</taxon>
        <taxon>Neisseriales</taxon>
        <taxon>Neisseriaceae</taxon>
        <taxon>Neisseria</taxon>
    </lineage>
</organism>
<dbReference type="HAMAP" id="MF_00108">
    <property type="entry name" value="IspD"/>
    <property type="match status" value="1"/>
</dbReference>
<dbReference type="PANTHER" id="PTHR32125">
    <property type="entry name" value="2-C-METHYL-D-ERYTHRITOL 4-PHOSPHATE CYTIDYLYLTRANSFERASE, CHLOROPLASTIC"/>
    <property type="match status" value="1"/>
</dbReference>
<dbReference type="AlphaFoldDB" id="A0A220RZ91"/>
<dbReference type="FunFam" id="3.90.550.10:FF:000003">
    <property type="entry name" value="2-C-methyl-D-erythritol 4-phosphate cytidylyltransferase"/>
    <property type="match status" value="1"/>
</dbReference>
<feature type="site" description="Transition state stabilizer" evidence="7">
    <location>
        <position position="23"/>
    </location>
</feature>
<evidence type="ECO:0000256" key="7">
    <source>
        <dbReference type="HAMAP-Rule" id="MF_00108"/>
    </source>
</evidence>
<evidence type="ECO:0000256" key="4">
    <source>
        <dbReference type="ARBA" id="ARBA00022679"/>
    </source>
</evidence>
<sequence length="234" mass="24691">MSRNIALIPAAGVGSRFGAGKPKQYVEIGGKTVLCHTVEIFAQHAQIDFTAVIVSPDDGFFQTALNLDAADSAKIRVFKVGGETRAETVRNGINVLLEQGIAAESDNILVHDAARCCLPSEALTRLIAEAGNAAQGGILAVPVADTLKREDADGGIAETVSRSGLWQAQTPQLFQTALLRRALAAGLDGITDEASAVERLGVKPLLVQGDTRNLKLTLPQDEFIVRLLLGNEAV</sequence>
<evidence type="ECO:0000256" key="5">
    <source>
        <dbReference type="ARBA" id="ARBA00022695"/>
    </source>
</evidence>
<dbReference type="InterPro" id="IPR029044">
    <property type="entry name" value="Nucleotide-diphossugar_trans"/>
</dbReference>
<keyword evidence="9" id="KW-1185">Reference proteome</keyword>
<dbReference type="PROSITE" id="PS01295">
    <property type="entry name" value="ISPD"/>
    <property type="match status" value="1"/>
</dbReference>
<dbReference type="KEGG" id="nei:BG910_00900"/>
<comment type="catalytic activity">
    <reaction evidence="1 7">
        <text>2-C-methyl-D-erythritol 4-phosphate + CTP + H(+) = 4-CDP-2-C-methyl-D-erythritol + diphosphate</text>
        <dbReference type="Rhea" id="RHEA:13429"/>
        <dbReference type="ChEBI" id="CHEBI:15378"/>
        <dbReference type="ChEBI" id="CHEBI:33019"/>
        <dbReference type="ChEBI" id="CHEBI:37563"/>
        <dbReference type="ChEBI" id="CHEBI:57823"/>
        <dbReference type="ChEBI" id="CHEBI:58262"/>
        <dbReference type="EC" id="2.7.7.60"/>
    </reaction>
</comment>
<dbReference type="NCBIfam" id="TIGR00453">
    <property type="entry name" value="ispD"/>
    <property type="match status" value="1"/>
</dbReference>
<evidence type="ECO:0000313" key="8">
    <source>
        <dbReference type="EMBL" id="ASK26493.1"/>
    </source>
</evidence>
<proteinExistence type="inferred from homology"/>
<feature type="site" description="Positions MEP for the nucleophilic attack" evidence="7">
    <location>
        <position position="215"/>
    </location>
</feature>
<dbReference type="EMBL" id="CP022278">
    <property type="protein sequence ID" value="ASK26493.1"/>
    <property type="molecule type" value="Genomic_DNA"/>
</dbReference>
<evidence type="ECO:0000313" key="9">
    <source>
        <dbReference type="Proteomes" id="UP000198238"/>
    </source>
</evidence>
<dbReference type="GO" id="GO:0019288">
    <property type="term" value="P:isopentenyl diphosphate biosynthetic process, methylerythritol 4-phosphate pathway"/>
    <property type="evidence" value="ECO:0007669"/>
    <property type="project" value="UniProtKB-UniRule"/>
</dbReference>
<feature type="site" description="Positions MEP for the nucleophilic attack" evidence="7">
    <location>
        <position position="162"/>
    </location>
</feature>
<comment type="function">
    <text evidence="7">Catalyzes the formation of 4-diphosphocytidyl-2-C-methyl-D-erythritol from CTP and 2-C-methyl-D-erythritol 4-phosphate (MEP).</text>
</comment>
<evidence type="ECO:0000256" key="6">
    <source>
        <dbReference type="ARBA" id="ARBA00023229"/>
    </source>
</evidence>
<dbReference type="RefSeq" id="WP_089035216.1">
    <property type="nucleotide sequence ID" value="NZ_CP022278.1"/>
</dbReference>
<dbReference type="InterPro" id="IPR050088">
    <property type="entry name" value="IspD/TarI_cytidylyltransf_bact"/>
</dbReference>
<name>A0A220RZ91_9NEIS</name>
<comment type="pathway">
    <text evidence="2 7">Isoprenoid biosynthesis; isopentenyl diphosphate biosynthesis via DXP pathway; isopentenyl diphosphate from 1-deoxy-D-xylulose 5-phosphate: step 2/6.</text>
</comment>
<dbReference type="InterPro" id="IPR001228">
    <property type="entry name" value="IspD"/>
</dbReference>
<protein>
    <recommendedName>
        <fullName evidence="7">2-C-methyl-D-erythritol 4-phosphate cytidylyltransferase</fullName>
        <ecNumber evidence="7">2.7.7.60</ecNumber>
    </recommendedName>
    <alternativeName>
        <fullName evidence="7">4-diphosphocytidyl-2C-methyl-D-erythritol synthase</fullName>
    </alternativeName>
    <alternativeName>
        <fullName evidence="7">MEP cytidylyltransferase</fullName>
        <shortName evidence="7">MCT</shortName>
    </alternativeName>
</protein>
<dbReference type="GO" id="GO:0050518">
    <property type="term" value="F:2-C-methyl-D-erythritol 4-phosphate cytidylyltransferase activity"/>
    <property type="evidence" value="ECO:0007669"/>
    <property type="project" value="UniProtKB-UniRule"/>
</dbReference>
<keyword evidence="6 7" id="KW-0414">Isoprene biosynthesis</keyword>
<dbReference type="PANTHER" id="PTHR32125:SF4">
    <property type="entry name" value="2-C-METHYL-D-ERYTHRITOL 4-PHOSPHATE CYTIDYLYLTRANSFERASE, CHLOROPLASTIC"/>
    <property type="match status" value="1"/>
</dbReference>
<gene>
    <name evidence="7" type="primary">ispD</name>
    <name evidence="8" type="ORF">BG910_00900</name>
</gene>
<dbReference type="Pfam" id="PF01128">
    <property type="entry name" value="IspD"/>
    <property type="match status" value="1"/>
</dbReference>
<keyword evidence="5 7" id="KW-0548">Nucleotidyltransferase</keyword>
<dbReference type="InterPro" id="IPR034683">
    <property type="entry name" value="IspD/TarI"/>
</dbReference>
<feature type="site" description="Transition state stabilizer" evidence="7">
    <location>
        <position position="16"/>
    </location>
</feature>
<dbReference type="InterPro" id="IPR018294">
    <property type="entry name" value="ISPD_synthase_CS"/>
</dbReference>
<accession>A0A220RZ91</accession>
<dbReference type="CDD" id="cd02516">
    <property type="entry name" value="CDP-ME_synthetase"/>
    <property type="match status" value="1"/>
</dbReference>
<dbReference type="SUPFAM" id="SSF53448">
    <property type="entry name" value="Nucleotide-diphospho-sugar transferases"/>
    <property type="match status" value="1"/>
</dbReference>
<comment type="similarity">
    <text evidence="3 7">Belongs to the IspD/TarI cytidylyltransferase family. IspD subfamily.</text>
</comment>
<dbReference type="EC" id="2.7.7.60" evidence="7"/>
<dbReference type="Gene3D" id="3.90.550.10">
    <property type="entry name" value="Spore Coat Polysaccharide Biosynthesis Protein SpsA, Chain A"/>
    <property type="match status" value="1"/>
</dbReference>